<dbReference type="VEuPathDB" id="FungiDB:MPH_12787"/>
<organism evidence="3 4">
    <name type="scientific">Macrophomina phaseolina (strain MS6)</name>
    <name type="common">Charcoal rot fungus</name>
    <dbReference type="NCBI Taxonomy" id="1126212"/>
    <lineage>
        <taxon>Eukaryota</taxon>
        <taxon>Fungi</taxon>
        <taxon>Dikarya</taxon>
        <taxon>Ascomycota</taxon>
        <taxon>Pezizomycotina</taxon>
        <taxon>Dothideomycetes</taxon>
        <taxon>Dothideomycetes incertae sedis</taxon>
        <taxon>Botryosphaeriales</taxon>
        <taxon>Botryosphaeriaceae</taxon>
        <taxon>Macrophomina</taxon>
    </lineage>
</organism>
<keyword evidence="2" id="KW-0472">Membrane</keyword>
<keyword evidence="2" id="KW-0812">Transmembrane</keyword>
<reference evidence="3 4" key="1">
    <citation type="journal article" date="2012" name="BMC Genomics">
        <title>Tools to kill: Genome of one of the most destructive plant pathogenic fungi Macrophomina phaseolina.</title>
        <authorList>
            <person name="Islam M.S."/>
            <person name="Haque M.S."/>
            <person name="Islam M.M."/>
            <person name="Emdad E.M."/>
            <person name="Halim A."/>
            <person name="Hossen Q.M.M."/>
            <person name="Hossain M.Z."/>
            <person name="Ahmed B."/>
            <person name="Rahim S."/>
            <person name="Rahman M.S."/>
            <person name="Alam M.M."/>
            <person name="Hou S."/>
            <person name="Wan X."/>
            <person name="Saito J.A."/>
            <person name="Alam M."/>
        </authorList>
    </citation>
    <scope>NUCLEOTIDE SEQUENCE [LARGE SCALE GENOMIC DNA]</scope>
    <source>
        <strain evidence="3 4">MS6</strain>
    </source>
</reference>
<gene>
    <name evidence="3" type="ORF">MPH_12787</name>
</gene>
<feature type="transmembrane region" description="Helical" evidence="2">
    <location>
        <begin position="147"/>
        <end position="166"/>
    </location>
</feature>
<evidence type="ECO:0000256" key="2">
    <source>
        <dbReference type="SAM" id="Phobius"/>
    </source>
</evidence>
<dbReference type="InParanoid" id="K2RBF0"/>
<evidence type="ECO:0000256" key="1">
    <source>
        <dbReference type="SAM" id="MobiDB-lite"/>
    </source>
</evidence>
<dbReference type="AlphaFoldDB" id="K2RBF0"/>
<dbReference type="EMBL" id="AHHD01000526">
    <property type="protein sequence ID" value="EKG10187.1"/>
    <property type="molecule type" value="Genomic_DNA"/>
</dbReference>
<dbReference type="eggNOG" id="ENOG502QWJ3">
    <property type="taxonomic scope" value="Eukaryota"/>
</dbReference>
<dbReference type="HOGENOM" id="CLU_005562_3_2_1"/>
<evidence type="ECO:0000313" key="4">
    <source>
        <dbReference type="Proteomes" id="UP000007129"/>
    </source>
</evidence>
<dbReference type="OrthoDB" id="3142841at2759"/>
<proteinExistence type="predicted"/>
<keyword evidence="2" id="KW-1133">Transmembrane helix</keyword>
<dbReference type="InterPro" id="IPR052979">
    <property type="entry name" value="Adenylate-forming_domain"/>
</dbReference>
<evidence type="ECO:0008006" key="5">
    <source>
        <dbReference type="Google" id="ProtNLM"/>
    </source>
</evidence>
<feature type="transmembrane region" description="Helical" evidence="2">
    <location>
        <begin position="233"/>
        <end position="252"/>
    </location>
</feature>
<feature type="transmembrane region" description="Helical" evidence="2">
    <location>
        <begin position="264"/>
        <end position="286"/>
    </location>
</feature>
<dbReference type="Proteomes" id="UP000007129">
    <property type="component" value="Unassembled WGS sequence"/>
</dbReference>
<accession>K2RBF0</accession>
<sequence length="566" mass="62524">MGGKKDPAPAHTRSDSGVSFGRPNTAPGPVNSFTAREFADYEKRLSQDPVVKPTTVHLARQPEVDELPRPVSMPAYHADSFASKDFAEYEKRLNPSLRGKASDIEAGMLKDTGLTLELSNALTVPDKRQAPVVRNIRHKILSVYRRMATLVIIANLIALVCFVASAGSLQDVAADDIATATAVNIFSTIAVRQEWIVNSLYTICLSTPPAAPLRLRRILAKVYENGGFHSGTAYAGTVWFTLLCAALTRMFLQGKLVNTAATLAVSYCTLAVLLMILFFSLPYMRMRWHNAFEFSHRFLGWLAVAFLWALITLVVENKRIALGAAFGTTLAHEASFWFLIAITLMIASPWLTLRKVNFTAENLSDHAVRLNYNEKLAPFRGVALAESPLGQYHSFATFPNPNSSKPNGQSIIVSKAGDWTAEQVKNKTTERQYWLRGVPKTGVLGMSVIFRRVVIVTTGSGIGPCLAFLNLPENLRRPCRVIWSSPRPAAIYGQEICDSVKTCDPDAIIWDTRAMGRPDMVQLTYNMYRESGAEAVFVISNPKLTRMLVYAMESRGVPAFGPIWDS</sequence>
<dbReference type="PANTHER" id="PTHR33927:SF5">
    <property type="entry name" value="ENZYME, PUTATIVE (AFU_ORTHOLOGUE AFUA_8G01222)-RELATED"/>
    <property type="match status" value="1"/>
</dbReference>
<feature type="compositionally biased region" description="Basic and acidic residues" evidence="1">
    <location>
        <begin position="1"/>
        <end position="14"/>
    </location>
</feature>
<protein>
    <recommendedName>
        <fullName evidence="5">Integral membrane protein TmpA</fullName>
    </recommendedName>
</protein>
<feature type="region of interest" description="Disordered" evidence="1">
    <location>
        <begin position="1"/>
        <end position="32"/>
    </location>
</feature>
<dbReference type="PANTHER" id="PTHR33927">
    <property type="entry name" value="TRANSMEMBRANE PROTEIN"/>
    <property type="match status" value="1"/>
</dbReference>
<feature type="transmembrane region" description="Helical" evidence="2">
    <location>
        <begin position="336"/>
        <end position="353"/>
    </location>
</feature>
<comment type="caution">
    <text evidence="3">The sequence shown here is derived from an EMBL/GenBank/DDBJ whole genome shotgun (WGS) entry which is preliminary data.</text>
</comment>
<feature type="transmembrane region" description="Helical" evidence="2">
    <location>
        <begin position="298"/>
        <end position="315"/>
    </location>
</feature>
<name>K2RBF0_MACPH</name>
<evidence type="ECO:0000313" key="3">
    <source>
        <dbReference type="EMBL" id="EKG10187.1"/>
    </source>
</evidence>